<name>A0A4U2YNJ7_9ACTN</name>
<accession>A0A4U2YNJ7</accession>
<sequence>MATAFLSVQPWKDVPPTMRPDDQPAVLHTVSVDFGTVVDPETDWAEVDERLDAAGANGVELSAGRVEFTAFDWPAHPEDAAEPGRDHIARAARVLQKTSDGSVRHFGLIADAYVPEWIKGDPSIAGVLADGTRSRYQASASQLTDGAVGRRLVEFVATLGERYQPASISVTELFLNASFGEDDLELFRRMTGESGWPLAADGRPDGDAEVVTSWRSRVVADLLDRMRRALDEVEDGRTIDLTMEVRVNWEDPAMGRPGSGHGYRTLLGSVDRLLLWAYLYRDRRPEELERLTAGLADAGLDMERFALSVGLWADRPETEQSTPIAPDRFERAVREAQTNGVSYVNVTPLSLMTQEHWEVLERLWGPKQ</sequence>
<feature type="domain" description="MOSC" evidence="2">
    <location>
        <begin position="311"/>
        <end position="368"/>
    </location>
</feature>
<reference evidence="3 4" key="1">
    <citation type="submission" date="2019-04" db="EMBL/GenBank/DDBJ databases">
        <authorList>
            <person name="Dong K."/>
        </authorList>
    </citation>
    <scope>NUCLEOTIDE SEQUENCE [LARGE SCALE GENOMIC DNA]</scope>
    <source>
        <strain evidence="4">dk3543</strain>
    </source>
</reference>
<dbReference type="PROSITE" id="PS51340">
    <property type="entry name" value="MOSC"/>
    <property type="match status" value="1"/>
</dbReference>
<comment type="caution">
    <text evidence="3">The sequence shown here is derived from an EMBL/GenBank/DDBJ whole genome shotgun (WGS) entry which is preliminary data.</text>
</comment>
<evidence type="ECO:0000313" key="3">
    <source>
        <dbReference type="EMBL" id="TKI62758.1"/>
    </source>
</evidence>
<dbReference type="EMBL" id="SZPY01000002">
    <property type="protein sequence ID" value="TKI62758.1"/>
    <property type="molecule type" value="Genomic_DNA"/>
</dbReference>
<evidence type="ECO:0000313" key="4">
    <source>
        <dbReference type="Proteomes" id="UP000307808"/>
    </source>
</evidence>
<dbReference type="GO" id="GO:0030151">
    <property type="term" value="F:molybdenum ion binding"/>
    <property type="evidence" value="ECO:0007669"/>
    <property type="project" value="InterPro"/>
</dbReference>
<dbReference type="Proteomes" id="UP000307808">
    <property type="component" value="Unassembled WGS sequence"/>
</dbReference>
<dbReference type="GO" id="GO:0030170">
    <property type="term" value="F:pyridoxal phosphate binding"/>
    <property type="evidence" value="ECO:0007669"/>
    <property type="project" value="InterPro"/>
</dbReference>
<dbReference type="GO" id="GO:0003824">
    <property type="term" value="F:catalytic activity"/>
    <property type="evidence" value="ECO:0007669"/>
    <property type="project" value="InterPro"/>
</dbReference>
<evidence type="ECO:0000259" key="2">
    <source>
        <dbReference type="PROSITE" id="PS51340"/>
    </source>
</evidence>
<protein>
    <recommendedName>
        <fullName evidence="2">MOSC domain-containing protein</fullName>
    </recommendedName>
</protein>
<dbReference type="AlphaFoldDB" id="A0A4U2YNJ7"/>
<feature type="region of interest" description="Disordered" evidence="1">
    <location>
        <begin position="1"/>
        <end position="22"/>
    </location>
</feature>
<dbReference type="InterPro" id="IPR005302">
    <property type="entry name" value="MoCF_Sase_C"/>
</dbReference>
<keyword evidence="4" id="KW-1185">Reference proteome</keyword>
<gene>
    <name evidence="3" type="ORF">FC770_07155</name>
</gene>
<proteinExistence type="predicted"/>
<dbReference type="OrthoDB" id="4398529at2"/>
<evidence type="ECO:0000256" key="1">
    <source>
        <dbReference type="SAM" id="MobiDB-lite"/>
    </source>
</evidence>
<organism evidence="3 4">
    <name type="scientific">Nocardioides jishulii</name>
    <dbReference type="NCBI Taxonomy" id="2575440"/>
    <lineage>
        <taxon>Bacteria</taxon>
        <taxon>Bacillati</taxon>
        <taxon>Actinomycetota</taxon>
        <taxon>Actinomycetes</taxon>
        <taxon>Propionibacteriales</taxon>
        <taxon>Nocardioidaceae</taxon>
        <taxon>Nocardioides</taxon>
    </lineage>
</organism>